<dbReference type="EMBL" id="JAVHNR010000007">
    <property type="protein sequence ID" value="KAK6337156.1"/>
    <property type="molecule type" value="Genomic_DNA"/>
</dbReference>
<gene>
    <name evidence="3" type="ORF">TWF718_009940</name>
</gene>
<dbReference type="Pfam" id="PF11443">
    <property type="entry name" value="DUF2828"/>
    <property type="match status" value="2"/>
</dbReference>
<accession>A0AAN8N0I0</accession>
<name>A0AAN8N0I0_9PEZI</name>
<keyword evidence="4" id="KW-1185">Reference proteome</keyword>
<dbReference type="Proteomes" id="UP001313282">
    <property type="component" value="Unassembled WGS sequence"/>
</dbReference>
<reference evidence="3 4" key="1">
    <citation type="submission" date="2019-10" db="EMBL/GenBank/DDBJ databases">
        <authorList>
            <person name="Palmer J.M."/>
        </authorList>
    </citation>
    <scope>NUCLEOTIDE SEQUENCE [LARGE SCALE GENOMIC DNA]</scope>
    <source>
        <strain evidence="3 4">TWF718</strain>
    </source>
</reference>
<organism evidence="3 4">
    <name type="scientific">Orbilia javanica</name>
    <dbReference type="NCBI Taxonomy" id="47235"/>
    <lineage>
        <taxon>Eukaryota</taxon>
        <taxon>Fungi</taxon>
        <taxon>Dikarya</taxon>
        <taxon>Ascomycota</taxon>
        <taxon>Pezizomycotina</taxon>
        <taxon>Orbiliomycetes</taxon>
        <taxon>Orbiliales</taxon>
        <taxon>Orbiliaceae</taxon>
        <taxon>Orbilia</taxon>
    </lineage>
</organism>
<dbReference type="AlphaFoldDB" id="A0AAN8N0I0"/>
<dbReference type="Pfam" id="PF25043">
    <property type="entry name" value="DUF7788"/>
    <property type="match status" value="1"/>
</dbReference>
<proteinExistence type="predicted"/>
<comment type="caution">
    <text evidence="3">The sequence shown here is derived from an EMBL/GenBank/DDBJ whole genome shotgun (WGS) entry which is preliminary data.</text>
</comment>
<feature type="domain" description="DUF2828" evidence="1">
    <location>
        <begin position="245"/>
        <end position="509"/>
    </location>
</feature>
<sequence>MPPSISALSLGSLRRQWFTKVNQLIYRVRMNPNPKASPALTSQTITLPHLPELYKADFLDILLPPPADDPVAAIKNAIPVPDDPKMWVRNDITYETHTDNGARALRATKDPFLDAFHEPMAYQTSTELGKIFDLAWKKDPELVLRIIFYHRSIHDGKNERKLFYRAWGWLYDNHPRTAIGNLHKLVDPSCERKLPKGDERQLPGLSHGYWKDMLNMLCLAATNRLGREDHYNTGHGQRIVKFYGNAPQLRKQWQDNRYEYLCKKLSEDPKFRAFYIAVARLFADRLVSDANLQDKLEGTTGSDARSELSWQISLAGKWAPTPGLSHDRITNISTAIAQLLHFGRESQNRIYPSSLSSFDHAAPLSAGQARTLRSYLQRWFLGPLRAQIQCPEPLMSANKWSSINYSRVPSVCMGKNSEKFTKHDYERFSRYIFDVSIGKRTISGATLLPHEILMRIMECDSSLAKVNKEKAEKEDGIDRLKMKFLETQIAVASAQWGALLDRLRLSGSIDNSLAICDVSGSMGRLDECKDHKNPKPLFPALAMSMLLASLAKPPFNNGFITFSAQPEYLKIDELAGIAANMKMMEKAGWGMNTDLLKVFVDLLLPLAKKHNVKKEDMIKRLFVFSDMQFDEGAGGSSERWETTYDSIKKAYEAAGYDVPEIVYWDLGDGRTVEVLGGREGVALMKGFSASMMKVFMGDQEGEGSKEGDGSAVADGVRAEKEPMTPIGIMKKALMTKSFDGLVVLD</sequence>
<feature type="domain" description="DUF2828" evidence="1">
    <location>
        <begin position="98"/>
        <end position="229"/>
    </location>
</feature>
<dbReference type="InterPro" id="IPR036465">
    <property type="entry name" value="vWFA_dom_sf"/>
</dbReference>
<dbReference type="InterPro" id="IPR056690">
    <property type="entry name" value="DUF7788"/>
</dbReference>
<evidence type="ECO:0000259" key="1">
    <source>
        <dbReference type="Pfam" id="PF11443"/>
    </source>
</evidence>
<dbReference type="InterPro" id="IPR011205">
    <property type="entry name" value="UCP015417_vWA"/>
</dbReference>
<evidence type="ECO:0000313" key="4">
    <source>
        <dbReference type="Proteomes" id="UP001313282"/>
    </source>
</evidence>
<dbReference type="InterPro" id="IPR058580">
    <property type="entry name" value="DUF2828"/>
</dbReference>
<evidence type="ECO:0000313" key="3">
    <source>
        <dbReference type="EMBL" id="KAK6337156.1"/>
    </source>
</evidence>
<dbReference type="Gene3D" id="3.40.50.410">
    <property type="entry name" value="von Willebrand factor, type A domain"/>
    <property type="match status" value="1"/>
</dbReference>
<dbReference type="PANTHER" id="PTHR31373">
    <property type="entry name" value="OS06G0652100 PROTEIN"/>
    <property type="match status" value="1"/>
</dbReference>
<feature type="domain" description="DUF7788" evidence="2">
    <location>
        <begin position="511"/>
        <end position="732"/>
    </location>
</feature>
<evidence type="ECO:0000259" key="2">
    <source>
        <dbReference type="Pfam" id="PF25043"/>
    </source>
</evidence>
<dbReference type="PIRSF" id="PIRSF015417">
    <property type="entry name" value="T31B5_30_vWA"/>
    <property type="match status" value="1"/>
</dbReference>
<dbReference type="PANTHER" id="PTHR31373:SF27">
    <property type="entry name" value="TROVE DOMAIN-CONTAINING PROTEIN"/>
    <property type="match status" value="1"/>
</dbReference>
<protein>
    <submittedName>
        <fullName evidence="3">Uncharacterized protein</fullName>
    </submittedName>
</protein>